<accession>A0A9J5YFT5</accession>
<protein>
    <submittedName>
        <fullName evidence="1">Uncharacterized protein</fullName>
    </submittedName>
</protein>
<evidence type="ECO:0000313" key="2">
    <source>
        <dbReference type="Proteomes" id="UP000824120"/>
    </source>
</evidence>
<evidence type="ECO:0000313" key="1">
    <source>
        <dbReference type="EMBL" id="KAG5598687.1"/>
    </source>
</evidence>
<dbReference type="Proteomes" id="UP000824120">
    <property type="component" value="Chromosome 6"/>
</dbReference>
<sequence length="81" mass="9074">MGTKRDMYLLMSVKSQKSKGLTRKVSILKNGFTHSQQSGRFKQEQLMSFLRTKDVNWPILAKSGKSEYPEGMSSMGLGSIA</sequence>
<gene>
    <name evidence="1" type="ORF">H5410_030057</name>
</gene>
<dbReference type="EMBL" id="JACXVP010000006">
    <property type="protein sequence ID" value="KAG5598687.1"/>
    <property type="molecule type" value="Genomic_DNA"/>
</dbReference>
<reference evidence="1 2" key="1">
    <citation type="submission" date="2020-09" db="EMBL/GenBank/DDBJ databases">
        <title>De no assembly of potato wild relative species, Solanum commersonii.</title>
        <authorList>
            <person name="Cho K."/>
        </authorList>
    </citation>
    <scope>NUCLEOTIDE SEQUENCE [LARGE SCALE GENOMIC DNA]</scope>
    <source>
        <strain evidence="1">LZ3.2</strain>
        <tissue evidence="1">Leaf</tissue>
    </source>
</reference>
<comment type="caution">
    <text evidence="1">The sequence shown here is derived from an EMBL/GenBank/DDBJ whole genome shotgun (WGS) entry which is preliminary data.</text>
</comment>
<keyword evidence="2" id="KW-1185">Reference proteome</keyword>
<name>A0A9J5YFT5_SOLCO</name>
<proteinExistence type="predicted"/>
<organism evidence="1 2">
    <name type="scientific">Solanum commersonii</name>
    <name type="common">Commerson's wild potato</name>
    <name type="synonym">Commerson's nightshade</name>
    <dbReference type="NCBI Taxonomy" id="4109"/>
    <lineage>
        <taxon>Eukaryota</taxon>
        <taxon>Viridiplantae</taxon>
        <taxon>Streptophyta</taxon>
        <taxon>Embryophyta</taxon>
        <taxon>Tracheophyta</taxon>
        <taxon>Spermatophyta</taxon>
        <taxon>Magnoliopsida</taxon>
        <taxon>eudicotyledons</taxon>
        <taxon>Gunneridae</taxon>
        <taxon>Pentapetalae</taxon>
        <taxon>asterids</taxon>
        <taxon>lamiids</taxon>
        <taxon>Solanales</taxon>
        <taxon>Solanaceae</taxon>
        <taxon>Solanoideae</taxon>
        <taxon>Solaneae</taxon>
        <taxon>Solanum</taxon>
    </lineage>
</organism>
<dbReference type="AlphaFoldDB" id="A0A9J5YFT5"/>